<keyword evidence="1" id="KW-0539">Nucleus</keyword>
<dbReference type="InterPro" id="IPR036910">
    <property type="entry name" value="HMG_box_dom_sf"/>
</dbReference>
<reference evidence="4 5" key="1">
    <citation type="submission" date="2023-01" db="EMBL/GenBank/DDBJ databases">
        <title>Analysis of 21 Apiospora genomes using comparative genomics revels a genus with tremendous synthesis potential of carbohydrate active enzymes and secondary metabolites.</title>
        <authorList>
            <person name="Sorensen T."/>
        </authorList>
    </citation>
    <scope>NUCLEOTIDE SEQUENCE [LARGE SCALE GENOMIC DNA]</scope>
    <source>
        <strain evidence="4 5">CBS 83171</strain>
    </source>
</reference>
<dbReference type="EMBL" id="JAQQWM010000003">
    <property type="protein sequence ID" value="KAK8072075.1"/>
    <property type="molecule type" value="Genomic_DNA"/>
</dbReference>
<feature type="compositionally biased region" description="Basic residues" evidence="2">
    <location>
        <begin position="294"/>
        <end position="305"/>
    </location>
</feature>
<dbReference type="PROSITE" id="PS50118">
    <property type="entry name" value="HMG_BOX_2"/>
    <property type="match status" value="1"/>
</dbReference>
<keyword evidence="5" id="KW-1185">Reference proteome</keyword>
<evidence type="ECO:0000256" key="1">
    <source>
        <dbReference type="PROSITE-ProRule" id="PRU00267"/>
    </source>
</evidence>
<feature type="compositionally biased region" description="Low complexity" evidence="2">
    <location>
        <begin position="128"/>
        <end position="138"/>
    </location>
</feature>
<dbReference type="Pfam" id="PF00505">
    <property type="entry name" value="HMG_box"/>
    <property type="match status" value="1"/>
</dbReference>
<feature type="DNA-binding region" description="HMG box" evidence="1">
    <location>
        <begin position="155"/>
        <end position="224"/>
    </location>
</feature>
<evidence type="ECO:0000259" key="3">
    <source>
        <dbReference type="PROSITE" id="PS50118"/>
    </source>
</evidence>
<comment type="caution">
    <text evidence="4">The sequence shown here is derived from an EMBL/GenBank/DDBJ whole genome shotgun (WGS) entry which is preliminary data.</text>
</comment>
<dbReference type="SMART" id="SM00398">
    <property type="entry name" value="HMG"/>
    <property type="match status" value="1"/>
</dbReference>
<evidence type="ECO:0000256" key="2">
    <source>
        <dbReference type="SAM" id="MobiDB-lite"/>
    </source>
</evidence>
<evidence type="ECO:0000313" key="4">
    <source>
        <dbReference type="EMBL" id="KAK8072075.1"/>
    </source>
</evidence>
<feature type="domain" description="HMG box" evidence="3">
    <location>
        <begin position="155"/>
        <end position="224"/>
    </location>
</feature>
<sequence>MARPRKDQTKAVPATPSAQVPLVPQQQQQQQPPVPANVPTLMPQPVAMAPPPPMDAGSNTLTINRAEYERVRNSVHARLSTIQELLRDFASDYLRQSNMLLGEPTSLDNVPALQTLARLDQGAVGFAPPVGAEAAAPPVEEKKERKKRQHDPNAPKRPLTPYFLYMQTARPIIATDLGNEAPKGAVQDEGQRRWASMNPDEKMAWNNAYQFNLRLYHARVHSYKAGNPAAREMSDQDALAYADANQIPQPNVGGSVEGPVIGDDQDAIVEQLQMTAPVVAPAAAAISDEVAKTPKPKGSTRKRKSTAPDSEDVEASAVKTATPASPDMKKRKRASKVAEPATEEPKKSARKKKNA</sequence>
<dbReference type="InterPro" id="IPR009071">
    <property type="entry name" value="HMG_box_dom"/>
</dbReference>
<name>A0ABR1VLG8_9PEZI</name>
<feature type="region of interest" description="Disordered" evidence="2">
    <location>
        <begin position="128"/>
        <end position="159"/>
    </location>
</feature>
<protein>
    <recommendedName>
        <fullName evidence="3">HMG box domain-containing protein</fullName>
    </recommendedName>
</protein>
<organism evidence="4 5">
    <name type="scientific">Apiospora saccharicola</name>
    <dbReference type="NCBI Taxonomy" id="335842"/>
    <lineage>
        <taxon>Eukaryota</taxon>
        <taxon>Fungi</taxon>
        <taxon>Dikarya</taxon>
        <taxon>Ascomycota</taxon>
        <taxon>Pezizomycotina</taxon>
        <taxon>Sordariomycetes</taxon>
        <taxon>Xylariomycetidae</taxon>
        <taxon>Amphisphaeriales</taxon>
        <taxon>Apiosporaceae</taxon>
        <taxon>Apiospora</taxon>
    </lineage>
</organism>
<accession>A0ABR1VLG8</accession>
<gene>
    <name evidence="4" type="ORF">PG996_005423</name>
</gene>
<feature type="region of interest" description="Disordered" evidence="2">
    <location>
        <begin position="1"/>
        <end position="53"/>
    </location>
</feature>
<dbReference type="Proteomes" id="UP001446871">
    <property type="component" value="Unassembled WGS sequence"/>
</dbReference>
<dbReference type="SUPFAM" id="SSF47095">
    <property type="entry name" value="HMG-box"/>
    <property type="match status" value="1"/>
</dbReference>
<feature type="compositionally biased region" description="Low complexity" evidence="2">
    <location>
        <begin position="19"/>
        <end position="31"/>
    </location>
</feature>
<feature type="region of interest" description="Disordered" evidence="2">
    <location>
        <begin position="289"/>
        <end position="355"/>
    </location>
</feature>
<dbReference type="Gene3D" id="1.10.30.10">
    <property type="entry name" value="High mobility group box domain"/>
    <property type="match status" value="1"/>
</dbReference>
<evidence type="ECO:0000313" key="5">
    <source>
        <dbReference type="Proteomes" id="UP001446871"/>
    </source>
</evidence>
<keyword evidence="1" id="KW-0238">DNA-binding</keyword>
<proteinExistence type="predicted"/>